<proteinExistence type="predicted"/>
<evidence type="ECO:0000313" key="2">
    <source>
        <dbReference type="Proteomes" id="UP000003856"/>
    </source>
</evidence>
<dbReference type="OrthoDB" id="9204574at2"/>
<keyword evidence="2" id="KW-1185">Reference proteome</keyword>
<name>C5SZM8_ACIDE</name>
<dbReference type="AlphaFoldDB" id="C5SZM8"/>
<sequence length="160" mass="17578">MIRIPITLALRPGFEHIPDSLRSPVIDLTIAAIPHVSEDGSVTRTPQRTIRALLDTGADLFHFDEQLLVEMGAFCMGPDQASIRTVHGEKTHNNYSLSLFLPGVGKPFDVVASGTSLNDGSRAYEAILGMEFLKFGRLVVEAKGESYFDLHPELLPKYAL</sequence>
<organism evidence="1 2">
    <name type="scientific">Acidovorax delafieldii 2AN</name>
    <dbReference type="NCBI Taxonomy" id="573060"/>
    <lineage>
        <taxon>Bacteria</taxon>
        <taxon>Pseudomonadati</taxon>
        <taxon>Pseudomonadota</taxon>
        <taxon>Betaproteobacteria</taxon>
        <taxon>Burkholderiales</taxon>
        <taxon>Comamonadaceae</taxon>
        <taxon>Acidovorax</taxon>
    </lineage>
</organism>
<dbReference type="PATRIC" id="fig|573060.9.peg.5253"/>
<dbReference type="RefSeq" id="WP_005792738.1">
    <property type="nucleotide sequence ID" value="NZ_ACQT01000001.1"/>
</dbReference>
<reference evidence="1 2" key="1">
    <citation type="submission" date="2009-05" db="EMBL/GenBank/DDBJ databases">
        <title>The draft genome of Acidovorax delafieldii 2AN.</title>
        <authorList>
            <consortium name="US DOE Joint Genome Institute (JGI-PGF)"/>
            <person name="Lucas S."/>
            <person name="Copeland A."/>
            <person name="Lapidus A."/>
            <person name="Glavina del Rio T."/>
            <person name="Tice H."/>
            <person name="Bruce D."/>
            <person name="Goodwin L."/>
            <person name="Pitluck S."/>
            <person name="Larimer F."/>
            <person name="Land M.L."/>
            <person name="Hauser L."/>
            <person name="Shelobolina E.S."/>
            <person name="Picardal F."/>
            <person name="Roden E."/>
            <person name="Emerson D."/>
        </authorList>
    </citation>
    <scope>NUCLEOTIDE SEQUENCE [LARGE SCALE GENOMIC DNA]</scope>
    <source>
        <strain evidence="1 2">2AN</strain>
    </source>
</reference>
<accession>C5SZM8</accession>
<evidence type="ECO:0000313" key="1">
    <source>
        <dbReference type="EMBL" id="EER62424.1"/>
    </source>
</evidence>
<dbReference type="EMBL" id="ACQT01000001">
    <property type="protein sequence ID" value="EER62424.1"/>
    <property type="molecule type" value="Genomic_DNA"/>
</dbReference>
<protein>
    <recommendedName>
        <fullName evidence="3">Peptidase A2 domain-containing protein</fullName>
    </recommendedName>
</protein>
<gene>
    <name evidence="1" type="ORF">AcdelDRAFT_0108</name>
</gene>
<dbReference type="Proteomes" id="UP000003856">
    <property type="component" value="Unassembled WGS sequence"/>
</dbReference>
<comment type="caution">
    <text evidence="1">The sequence shown here is derived from an EMBL/GenBank/DDBJ whole genome shotgun (WGS) entry which is preliminary data.</text>
</comment>
<evidence type="ECO:0008006" key="3">
    <source>
        <dbReference type="Google" id="ProtNLM"/>
    </source>
</evidence>